<dbReference type="EMBL" id="BGZK01000023">
    <property type="protein sequence ID" value="GBP06811.1"/>
    <property type="molecule type" value="Genomic_DNA"/>
</dbReference>
<dbReference type="AlphaFoldDB" id="A0A4C1T0M4"/>
<accession>A0A4C1T0M4</accession>
<organism evidence="2 3">
    <name type="scientific">Eumeta variegata</name>
    <name type="common">Bagworm moth</name>
    <name type="synonym">Eumeta japonica</name>
    <dbReference type="NCBI Taxonomy" id="151549"/>
    <lineage>
        <taxon>Eukaryota</taxon>
        <taxon>Metazoa</taxon>
        <taxon>Ecdysozoa</taxon>
        <taxon>Arthropoda</taxon>
        <taxon>Hexapoda</taxon>
        <taxon>Insecta</taxon>
        <taxon>Pterygota</taxon>
        <taxon>Neoptera</taxon>
        <taxon>Endopterygota</taxon>
        <taxon>Lepidoptera</taxon>
        <taxon>Glossata</taxon>
        <taxon>Ditrysia</taxon>
        <taxon>Tineoidea</taxon>
        <taxon>Psychidae</taxon>
        <taxon>Oiketicinae</taxon>
        <taxon>Eumeta</taxon>
    </lineage>
</organism>
<dbReference type="OrthoDB" id="6782199at2759"/>
<protein>
    <submittedName>
        <fullName evidence="2">Uncharacterized protein</fullName>
    </submittedName>
</protein>
<comment type="caution">
    <text evidence="2">The sequence shown here is derived from an EMBL/GenBank/DDBJ whole genome shotgun (WGS) entry which is preliminary data.</text>
</comment>
<reference evidence="2 3" key="1">
    <citation type="journal article" date="2019" name="Commun. Biol.">
        <title>The bagworm genome reveals a unique fibroin gene that provides high tensile strength.</title>
        <authorList>
            <person name="Kono N."/>
            <person name="Nakamura H."/>
            <person name="Ohtoshi R."/>
            <person name="Tomita M."/>
            <person name="Numata K."/>
            <person name="Arakawa K."/>
        </authorList>
    </citation>
    <scope>NUCLEOTIDE SEQUENCE [LARGE SCALE GENOMIC DNA]</scope>
</reference>
<name>A0A4C1T0M4_EUMVA</name>
<dbReference type="Proteomes" id="UP000299102">
    <property type="component" value="Unassembled WGS sequence"/>
</dbReference>
<gene>
    <name evidence="2" type="ORF">EVAR_92728_1</name>
</gene>
<evidence type="ECO:0000256" key="1">
    <source>
        <dbReference type="SAM" id="MobiDB-lite"/>
    </source>
</evidence>
<feature type="region of interest" description="Disordered" evidence="1">
    <location>
        <begin position="95"/>
        <end position="132"/>
    </location>
</feature>
<feature type="compositionally biased region" description="Basic and acidic residues" evidence="1">
    <location>
        <begin position="117"/>
        <end position="132"/>
    </location>
</feature>
<evidence type="ECO:0000313" key="2">
    <source>
        <dbReference type="EMBL" id="GBP06811.1"/>
    </source>
</evidence>
<sequence length="132" mass="14871">MVITGLEGIKLGKLQDQKIKDEYVERSKDSLGEIKQYECLELDELWEATKSVLVDEPKKVADNNVMATEYMIDDGSKSEIVMCEIMKALKCMKGRKAAGYDRVSSDVLRDGGGSDQTAERRRDTHAGEKHRD</sequence>
<keyword evidence="3" id="KW-1185">Reference proteome</keyword>
<evidence type="ECO:0000313" key="3">
    <source>
        <dbReference type="Proteomes" id="UP000299102"/>
    </source>
</evidence>
<proteinExistence type="predicted"/>